<keyword evidence="2" id="KW-1185">Reference proteome</keyword>
<sequence>HVRRGDNDKSNCPPPAAVLHRLNDKISNNGDKVWERQRRASYTARVKEESRLCKVVSREGDNWSTFRSEEHERRKDGERLWVERVERV</sequence>
<dbReference type="Proteomes" id="UP001057452">
    <property type="component" value="Chromosome 23"/>
</dbReference>
<name>A0ACB9VTP5_CHAAC</name>
<dbReference type="EMBL" id="CM043807">
    <property type="protein sequence ID" value="KAI4802936.1"/>
    <property type="molecule type" value="Genomic_DNA"/>
</dbReference>
<proteinExistence type="predicted"/>
<feature type="non-terminal residue" evidence="1">
    <location>
        <position position="88"/>
    </location>
</feature>
<protein>
    <submittedName>
        <fullName evidence="1">Uncharacterized protein</fullName>
    </submittedName>
</protein>
<evidence type="ECO:0000313" key="2">
    <source>
        <dbReference type="Proteomes" id="UP001057452"/>
    </source>
</evidence>
<accession>A0ACB9VTP5</accession>
<evidence type="ECO:0000313" key="1">
    <source>
        <dbReference type="EMBL" id="KAI4802936.1"/>
    </source>
</evidence>
<organism evidence="1 2">
    <name type="scientific">Chaenocephalus aceratus</name>
    <name type="common">Blackfin icefish</name>
    <name type="synonym">Chaenichthys aceratus</name>
    <dbReference type="NCBI Taxonomy" id="36190"/>
    <lineage>
        <taxon>Eukaryota</taxon>
        <taxon>Metazoa</taxon>
        <taxon>Chordata</taxon>
        <taxon>Craniata</taxon>
        <taxon>Vertebrata</taxon>
        <taxon>Euteleostomi</taxon>
        <taxon>Actinopterygii</taxon>
        <taxon>Neopterygii</taxon>
        <taxon>Teleostei</taxon>
        <taxon>Neoteleostei</taxon>
        <taxon>Acanthomorphata</taxon>
        <taxon>Eupercaria</taxon>
        <taxon>Perciformes</taxon>
        <taxon>Notothenioidei</taxon>
        <taxon>Channichthyidae</taxon>
        <taxon>Chaenocephalus</taxon>
    </lineage>
</organism>
<comment type="caution">
    <text evidence="1">The sequence shown here is derived from an EMBL/GenBank/DDBJ whole genome shotgun (WGS) entry which is preliminary data.</text>
</comment>
<gene>
    <name evidence="1" type="ORF">KUCAC02_006503</name>
</gene>
<feature type="non-terminal residue" evidence="1">
    <location>
        <position position="1"/>
    </location>
</feature>
<reference evidence="1" key="1">
    <citation type="submission" date="2022-05" db="EMBL/GenBank/DDBJ databases">
        <title>Chromosome-level genome of Chaenocephalus aceratus.</title>
        <authorList>
            <person name="Park H."/>
        </authorList>
    </citation>
    <scope>NUCLEOTIDE SEQUENCE</scope>
    <source>
        <strain evidence="1">KU_202001</strain>
    </source>
</reference>